<name>A0A8X6FMP5_TRICU</name>
<dbReference type="Proteomes" id="UP000887116">
    <property type="component" value="Unassembled WGS sequence"/>
</dbReference>
<keyword evidence="1" id="KW-1133">Transmembrane helix</keyword>
<comment type="caution">
    <text evidence="2">The sequence shown here is derived from an EMBL/GenBank/DDBJ whole genome shotgun (WGS) entry which is preliminary data.</text>
</comment>
<evidence type="ECO:0000256" key="1">
    <source>
        <dbReference type="SAM" id="Phobius"/>
    </source>
</evidence>
<gene>
    <name evidence="2" type="ORF">TNCT_704551</name>
</gene>
<dbReference type="AlphaFoldDB" id="A0A8X6FMP5"/>
<keyword evidence="1" id="KW-0472">Membrane</keyword>
<protein>
    <submittedName>
        <fullName evidence="2">Uncharacterized protein</fullName>
    </submittedName>
</protein>
<reference evidence="2" key="1">
    <citation type="submission" date="2020-07" db="EMBL/GenBank/DDBJ databases">
        <title>Multicomponent nature underlies the extraordinary mechanical properties of spider dragline silk.</title>
        <authorList>
            <person name="Kono N."/>
            <person name="Nakamura H."/>
            <person name="Mori M."/>
            <person name="Yoshida Y."/>
            <person name="Ohtoshi R."/>
            <person name="Malay A.D."/>
            <person name="Moran D.A.P."/>
            <person name="Tomita M."/>
            <person name="Numata K."/>
            <person name="Arakawa K."/>
        </authorList>
    </citation>
    <scope>NUCLEOTIDE SEQUENCE</scope>
</reference>
<sequence length="163" mass="18984">MANTIREFKFARDIIHYVLTEYWPGIHWNPSGIFIEHDLDSPCTPAVQEMIKFILDNNYVVLHSLYDGYFPDQNVTERQHYEFCQNVICRPSMISDTAYAIKAFLVLCASLSLFTALSVVYGVNEAPVITHRLILRCFTSLQNLNLITDTFWEELQSFCEQFQ</sequence>
<accession>A0A8X6FMP5</accession>
<organism evidence="2 3">
    <name type="scientific">Trichonephila clavata</name>
    <name type="common">Joro spider</name>
    <name type="synonym">Nephila clavata</name>
    <dbReference type="NCBI Taxonomy" id="2740835"/>
    <lineage>
        <taxon>Eukaryota</taxon>
        <taxon>Metazoa</taxon>
        <taxon>Ecdysozoa</taxon>
        <taxon>Arthropoda</taxon>
        <taxon>Chelicerata</taxon>
        <taxon>Arachnida</taxon>
        <taxon>Araneae</taxon>
        <taxon>Araneomorphae</taxon>
        <taxon>Entelegynae</taxon>
        <taxon>Araneoidea</taxon>
        <taxon>Nephilidae</taxon>
        <taxon>Trichonephila</taxon>
    </lineage>
</organism>
<feature type="transmembrane region" description="Helical" evidence="1">
    <location>
        <begin position="99"/>
        <end position="123"/>
    </location>
</feature>
<dbReference type="OrthoDB" id="6421848at2759"/>
<evidence type="ECO:0000313" key="3">
    <source>
        <dbReference type="Proteomes" id="UP000887116"/>
    </source>
</evidence>
<proteinExistence type="predicted"/>
<keyword evidence="3" id="KW-1185">Reference proteome</keyword>
<keyword evidence="1" id="KW-0812">Transmembrane</keyword>
<evidence type="ECO:0000313" key="2">
    <source>
        <dbReference type="EMBL" id="GFQ83937.1"/>
    </source>
</evidence>
<dbReference type="EMBL" id="BMAO01022734">
    <property type="protein sequence ID" value="GFQ83937.1"/>
    <property type="molecule type" value="Genomic_DNA"/>
</dbReference>